<evidence type="ECO:0000313" key="7">
    <source>
        <dbReference type="Proteomes" id="UP000553632"/>
    </source>
</evidence>
<organism evidence="6 7">
    <name type="scientific">Perkinsus olseni</name>
    <name type="common">Perkinsus atlanticus</name>
    <dbReference type="NCBI Taxonomy" id="32597"/>
    <lineage>
        <taxon>Eukaryota</taxon>
        <taxon>Sar</taxon>
        <taxon>Alveolata</taxon>
        <taxon>Perkinsozoa</taxon>
        <taxon>Perkinsea</taxon>
        <taxon>Perkinsida</taxon>
        <taxon>Perkinsidae</taxon>
        <taxon>Perkinsus</taxon>
    </lineage>
</organism>
<reference evidence="6 7" key="1">
    <citation type="submission" date="2020-04" db="EMBL/GenBank/DDBJ databases">
        <title>Perkinsus olseni comparative genomics.</title>
        <authorList>
            <person name="Bogema D.R."/>
        </authorList>
    </citation>
    <scope>NUCLEOTIDE SEQUENCE [LARGE SCALE GENOMIC DNA]</scope>
    <source>
        <strain evidence="6 7">ATCC PRA-207</strain>
    </source>
</reference>
<dbReference type="Gene3D" id="2.10.25.10">
    <property type="entry name" value="Laminin"/>
    <property type="match status" value="1"/>
</dbReference>
<feature type="region of interest" description="Disordered" evidence="2">
    <location>
        <begin position="270"/>
        <end position="308"/>
    </location>
</feature>
<feature type="compositionally biased region" description="Low complexity" evidence="2">
    <location>
        <begin position="275"/>
        <end position="288"/>
    </location>
</feature>
<dbReference type="EMBL" id="JABANO010027321">
    <property type="protein sequence ID" value="KAF4717037.1"/>
    <property type="molecule type" value="Genomic_DNA"/>
</dbReference>
<gene>
    <name evidence="6" type="ORF">FOZ63_019873</name>
</gene>
<evidence type="ECO:0000256" key="4">
    <source>
        <dbReference type="SAM" id="SignalP"/>
    </source>
</evidence>
<feature type="disulfide bond" evidence="1">
    <location>
        <begin position="66"/>
        <end position="75"/>
    </location>
</feature>
<feature type="chain" id="PRO_5029696300" description="EGF-like domain-containing protein" evidence="4">
    <location>
        <begin position="26"/>
        <end position="308"/>
    </location>
</feature>
<evidence type="ECO:0000256" key="1">
    <source>
        <dbReference type="PROSITE-ProRule" id="PRU00076"/>
    </source>
</evidence>
<feature type="signal peptide" evidence="4">
    <location>
        <begin position="1"/>
        <end position="25"/>
    </location>
</feature>
<proteinExistence type="predicted"/>
<feature type="domain" description="EGF-like" evidence="5">
    <location>
        <begin position="23"/>
        <end position="76"/>
    </location>
</feature>
<dbReference type="PROSITE" id="PS00022">
    <property type="entry name" value="EGF_1"/>
    <property type="match status" value="1"/>
</dbReference>
<evidence type="ECO:0000256" key="2">
    <source>
        <dbReference type="SAM" id="MobiDB-lite"/>
    </source>
</evidence>
<sequence>MHFFHCSAGVLAVLLLLSHPQGAGAECTPSLPVAQQCSGNGQCVRAAVSAESAEHDVSEASFTCRCYDGFYGTDCERLDEQAAKLAGESDGYRVVRRTTIIHHRSPYVHPGVVPAVVPMPMVIPAPVAPAPVIVDDPYHSSTVVYTHSGVSWVPIFIMSLIAVAVIIAIICCCCAAANSQTTTSESVVYSNSNGYQRPFLADEGTTVTVIEDTYDDGKGPQPQQQQSNVAYPTQVTAPTGQVIYQQTAAPAGYQPTRYVVNQAGAAPMYQNGLHPQTQAAPMTQQAPAFPQPTAPPAYNPEVAGAARR</sequence>
<dbReference type="Proteomes" id="UP000553632">
    <property type="component" value="Unassembled WGS sequence"/>
</dbReference>
<keyword evidence="3" id="KW-0812">Transmembrane</keyword>
<evidence type="ECO:0000259" key="5">
    <source>
        <dbReference type="PROSITE" id="PS50026"/>
    </source>
</evidence>
<feature type="transmembrane region" description="Helical" evidence="3">
    <location>
        <begin position="152"/>
        <end position="177"/>
    </location>
</feature>
<protein>
    <recommendedName>
        <fullName evidence="5">EGF-like domain-containing protein</fullName>
    </recommendedName>
</protein>
<dbReference type="SMART" id="SM00181">
    <property type="entry name" value="EGF"/>
    <property type="match status" value="1"/>
</dbReference>
<dbReference type="InterPro" id="IPR000742">
    <property type="entry name" value="EGF"/>
</dbReference>
<keyword evidence="1" id="KW-0245">EGF-like domain</keyword>
<evidence type="ECO:0000313" key="6">
    <source>
        <dbReference type="EMBL" id="KAF4717037.1"/>
    </source>
</evidence>
<dbReference type="PROSITE" id="PS01186">
    <property type="entry name" value="EGF_2"/>
    <property type="match status" value="1"/>
</dbReference>
<name>A0A7J6R919_PEROL</name>
<evidence type="ECO:0000256" key="3">
    <source>
        <dbReference type="SAM" id="Phobius"/>
    </source>
</evidence>
<keyword evidence="4" id="KW-0732">Signal</keyword>
<keyword evidence="7" id="KW-1185">Reference proteome</keyword>
<keyword evidence="3" id="KW-0472">Membrane</keyword>
<dbReference type="AlphaFoldDB" id="A0A7J6R919"/>
<keyword evidence="1" id="KW-1015">Disulfide bond</keyword>
<accession>A0A7J6R919</accession>
<comment type="caution">
    <text evidence="1">Lacks conserved residue(s) required for the propagation of feature annotation.</text>
</comment>
<comment type="caution">
    <text evidence="6">The sequence shown here is derived from an EMBL/GenBank/DDBJ whole genome shotgun (WGS) entry which is preliminary data.</text>
</comment>
<keyword evidence="3" id="KW-1133">Transmembrane helix</keyword>
<feature type="non-terminal residue" evidence="6">
    <location>
        <position position="308"/>
    </location>
</feature>
<feature type="compositionally biased region" description="Pro residues" evidence="2">
    <location>
        <begin position="289"/>
        <end position="298"/>
    </location>
</feature>
<dbReference type="PROSITE" id="PS50026">
    <property type="entry name" value="EGF_3"/>
    <property type="match status" value="1"/>
</dbReference>